<organism evidence="2 3">
    <name type="scientific">Parasynechococcus marenigrum (strain WH8102)</name>
    <dbReference type="NCBI Taxonomy" id="84588"/>
    <lineage>
        <taxon>Bacteria</taxon>
        <taxon>Bacillati</taxon>
        <taxon>Cyanobacteriota</taxon>
        <taxon>Cyanophyceae</taxon>
        <taxon>Synechococcales</taxon>
        <taxon>Prochlorococcaceae</taxon>
        <taxon>Parasynechococcus</taxon>
        <taxon>Parasynechococcus marenigrum</taxon>
    </lineage>
</organism>
<proteinExistence type="predicted"/>
<dbReference type="PANTHER" id="PTHR47237">
    <property type="entry name" value="SLL0310 PROTEIN"/>
    <property type="match status" value="1"/>
</dbReference>
<dbReference type="Proteomes" id="UP000001422">
    <property type="component" value="Chromosome"/>
</dbReference>
<dbReference type="KEGG" id="syw:SYNW1379"/>
<dbReference type="Gene3D" id="3.40.630.30">
    <property type="match status" value="1"/>
</dbReference>
<dbReference type="InterPro" id="IPR000182">
    <property type="entry name" value="GNAT_dom"/>
</dbReference>
<reference evidence="2 3" key="1">
    <citation type="journal article" date="2003" name="Nature">
        <title>The genome of a motile marine Synechococcus.</title>
        <authorList>
            <person name="Palenik B."/>
            <person name="Brahamsha B."/>
            <person name="Larimer F."/>
            <person name="Land M."/>
            <person name="Hauser L."/>
            <person name="Chain P."/>
            <person name="Lamerdin J."/>
            <person name="Regala W."/>
            <person name="Allen E.A."/>
            <person name="McCarren J."/>
            <person name="Paulsen I."/>
            <person name="Dufresne A."/>
            <person name="Partensky F."/>
            <person name="Webb E."/>
            <person name="Waterbury J."/>
        </authorList>
    </citation>
    <scope>NUCLEOTIDE SEQUENCE [LARGE SCALE GENOMIC DNA]</scope>
    <source>
        <strain evidence="2 3">WH8102</strain>
    </source>
</reference>
<dbReference type="InterPro" id="IPR016181">
    <property type="entry name" value="Acyl_CoA_acyltransferase"/>
</dbReference>
<dbReference type="Pfam" id="PF18014">
    <property type="entry name" value="Acetyltransf_18"/>
    <property type="match status" value="1"/>
</dbReference>
<dbReference type="RefSeq" id="WP_011128243.1">
    <property type="nucleotide sequence ID" value="NC_005070.1"/>
</dbReference>
<evidence type="ECO:0000313" key="3">
    <source>
        <dbReference type="Proteomes" id="UP000001422"/>
    </source>
</evidence>
<dbReference type="EC" id="2.3.1.128" evidence="2"/>
<keyword evidence="2" id="KW-0012">Acyltransferase</keyword>
<dbReference type="HOGENOM" id="CLU_054109_0_0_3"/>
<protein>
    <submittedName>
        <fullName evidence="2">Ribosomal-protein-alanine acetyltransferase</fullName>
        <ecNumber evidence="2">2.3.1.128</ecNumber>
    </submittedName>
</protein>
<accession>Q7U6F9</accession>
<dbReference type="InterPro" id="IPR041496">
    <property type="entry name" value="YitH/HolE_GNAT"/>
</dbReference>
<evidence type="ECO:0000313" key="2">
    <source>
        <dbReference type="EMBL" id="CAE07894.1"/>
    </source>
</evidence>
<evidence type="ECO:0000259" key="1">
    <source>
        <dbReference type="PROSITE" id="PS51186"/>
    </source>
</evidence>
<dbReference type="CDD" id="cd04301">
    <property type="entry name" value="NAT_SF"/>
    <property type="match status" value="1"/>
</dbReference>
<dbReference type="Gene3D" id="3.40.630.90">
    <property type="match status" value="1"/>
</dbReference>
<dbReference type="GO" id="GO:0016747">
    <property type="term" value="F:acyltransferase activity, transferring groups other than amino-acyl groups"/>
    <property type="evidence" value="ECO:0007669"/>
    <property type="project" value="InterPro"/>
</dbReference>
<sequence length="296" mass="33071">MTASLEIRPFQETDLDFVRQLARQEDFAPGIGDIAIYANTANQGVWLAWQGDMPVGCIAAVKYNLDYGFMGLFVVHPDHRGGGVGRQLWDHALALLADVTCIGLEAAPSMVEFYQRQGFRKDSITTRRQHLRLEESSQHPTRRLLHRNDITIVPLKAISLDAVQAYDERHEISPRPHFLQQWLNHQAGDVFVAMDGSHQCHGYVRIRPCLLPIGQGWRIGPLLAEEPGIASLLLSNAMDRHKGIILIDTPGHNRSARTVAGAKGFRRMGATHRMYKGDLDNGHDQNIYGLACLELG</sequence>
<dbReference type="EMBL" id="BX569692">
    <property type="protein sequence ID" value="CAE07894.1"/>
    <property type="molecule type" value="Genomic_DNA"/>
</dbReference>
<keyword evidence="2" id="KW-0808">Transferase</keyword>
<dbReference type="InterPro" id="IPR052729">
    <property type="entry name" value="Acyl/Acetyltrans_Enzymes"/>
</dbReference>
<gene>
    <name evidence="2" type="primary">rimI</name>
    <name evidence="2" type="ordered locus">SYNW1379</name>
</gene>
<feature type="domain" description="N-acetyltransferase" evidence="1">
    <location>
        <begin position="5"/>
        <end position="140"/>
    </location>
</feature>
<dbReference type="PROSITE" id="PS51186">
    <property type="entry name" value="GNAT"/>
    <property type="match status" value="1"/>
</dbReference>
<keyword evidence="3" id="KW-1185">Reference proteome</keyword>
<dbReference type="PANTHER" id="PTHR47237:SF1">
    <property type="entry name" value="SLL0310 PROTEIN"/>
    <property type="match status" value="1"/>
</dbReference>
<dbReference type="eggNOG" id="COG0454">
    <property type="taxonomic scope" value="Bacteria"/>
</dbReference>
<dbReference type="AlphaFoldDB" id="Q7U6F9"/>
<dbReference type="Pfam" id="PF13508">
    <property type="entry name" value="Acetyltransf_7"/>
    <property type="match status" value="1"/>
</dbReference>
<dbReference type="SUPFAM" id="SSF55729">
    <property type="entry name" value="Acyl-CoA N-acyltransferases (Nat)"/>
    <property type="match status" value="1"/>
</dbReference>
<name>Q7U6F9_PARMW</name>